<evidence type="ECO:0000259" key="1">
    <source>
        <dbReference type="Pfam" id="PF13456"/>
    </source>
</evidence>
<comment type="caution">
    <text evidence="2">The sequence shown here is derived from an EMBL/GenBank/DDBJ whole genome shotgun (WGS) entry which is preliminary data.</text>
</comment>
<proteinExistence type="predicted"/>
<dbReference type="Proteomes" id="UP001459277">
    <property type="component" value="Unassembled WGS sequence"/>
</dbReference>
<dbReference type="AlphaFoldDB" id="A0AAW2CWY3"/>
<dbReference type="InterPro" id="IPR012337">
    <property type="entry name" value="RNaseH-like_sf"/>
</dbReference>
<dbReference type="GO" id="GO:0004523">
    <property type="term" value="F:RNA-DNA hybrid ribonuclease activity"/>
    <property type="evidence" value="ECO:0007669"/>
    <property type="project" value="InterPro"/>
</dbReference>
<reference evidence="2 3" key="1">
    <citation type="submission" date="2024-01" db="EMBL/GenBank/DDBJ databases">
        <title>A telomere-to-telomere, gap-free genome of sweet tea (Lithocarpus litseifolius).</title>
        <authorList>
            <person name="Zhou J."/>
        </authorList>
    </citation>
    <scope>NUCLEOTIDE SEQUENCE [LARGE SCALE GENOMIC DNA]</scope>
    <source>
        <strain evidence="2">Zhou-2022a</strain>
        <tissue evidence="2">Leaf</tissue>
    </source>
</reference>
<gene>
    <name evidence="2" type="ORF">SO802_016586</name>
</gene>
<dbReference type="InterPro" id="IPR002156">
    <property type="entry name" value="RNaseH_domain"/>
</dbReference>
<dbReference type="Pfam" id="PF13456">
    <property type="entry name" value="RVT_3"/>
    <property type="match status" value="1"/>
</dbReference>
<evidence type="ECO:0000313" key="2">
    <source>
        <dbReference type="EMBL" id="KAL0002805.1"/>
    </source>
</evidence>
<dbReference type="PANTHER" id="PTHR47723:SF19">
    <property type="entry name" value="POLYNUCLEOTIDYL TRANSFERASE, RIBONUCLEASE H-LIKE SUPERFAMILY PROTEIN"/>
    <property type="match status" value="1"/>
</dbReference>
<feature type="domain" description="RNase H type-1" evidence="1">
    <location>
        <begin position="12"/>
        <end position="84"/>
    </location>
</feature>
<dbReference type="PANTHER" id="PTHR47723">
    <property type="entry name" value="OS05G0353850 PROTEIN"/>
    <property type="match status" value="1"/>
</dbReference>
<protein>
    <recommendedName>
        <fullName evidence="1">RNase H type-1 domain-containing protein</fullName>
    </recommendedName>
</protein>
<dbReference type="InterPro" id="IPR053151">
    <property type="entry name" value="RNase_H-like"/>
</dbReference>
<organism evidence="2 3">
    <name type="scientific">Lithocarpus litseifolius</name>
    <dbReference type="NCBI Taxonomy" id="425828"/>
    <lineage>
        <taxon>Eukaryota</taxon>
        <taxon>Viridiplantae</taxon>
        <taxon>Streptophyta</taxon>
        <taxon>Embryophyta</taxon>
        <taxon>Tracheophyta</taxon>
        <taxon>Spermatophyta</taxon>
        <taxon>Magnoliopsida</taxon>
        <taxon>eudicotyledons</taxon>
        <taxon>Gunneridae</taxon>
        <taxon>Pentapetalae</taxon>
        <taxon>rosids</taxon>
        <taxon>fabids</taxon>
        <taxon>Fagales</taxon>
        <taxon>Fagaceae</taxon>
        <taxon>Lithocarpus</taxon>
    </lineage>
</organism>
<dbReference type="EMBL" id="JAZDWU010000005">
    <property type="protein sequence ID" value="KAL0002805.1"/>
    <property type="molecule type" value="Genomic_DNA"/>
</dbReference>
<name>A0AAW2CWY3_9ROSI</name>
<keyword evidence="3" id="KW-1185">Reference proteome</keyword>
<evidence type="ECO:0000313" key="3">
    <source>
        <dbReference type="Proteomes" id="UP001459277"/>
    </source>
</evidence>
<dbReference type="SUPFAM" id="SSF53098">
    <property type="entry name" value="Ribonuclease H-like"/>
    <property type="match status" value="1"/>
</dbReference>
<dbReference type="InterPro" id="IPR036397">
    <property type="entry name" value="RNaseH_sf"/>
</dbReference>
<sequence length="88" mass="9579">MPPPVNMAKIKFDGTMFFKENKSGIGVVVWDENGLVLGSCIKRLFQAYSAMEIEAMAATTALVFSNDIGVRRAILEGDSLAVIKAERV</sequence>
<dbReference type="GO" id="GO:0003676">
    <property type="term" value="F:nucleic acid binding"/>
    <property type="evidence" value="ECO:0007669"/>
    <property type="project" value="InterPro"/>
</dbReference>
<dbReference type="Gene3D" id="3.30.420.10">
    <property type="entry name" value="Ribonuclease H-like superfamily/Ribonuclease H"/>
    <property type="match status" value="1"/>
</dbReference>
<accession>A0AAW2CWY3</accession>